<protein>
    <submittedName>
        <fullName evidence="1">Uncharacterized protein</fullName>
    </submittedName>
</protein>
<sequence length="90" mass="10380">MSLNKQEKITCLKAYLDKPGESYADSFKWEIGIILGGFDESNLNLRFLENLSEEAAIYAFVDRLTSRIVMKYDPEWESLGDFVWDYLGNG</sequence>
<name>A0ABQ1LMG4_9BACT</name>
<accession>A0ABQ1LMG4</accession>
<comment type="caution">
    <text evidence="1">The sequence shown here is derived from an EMBL/GenBank/DDBJ whole genome shotgun (WGS) entry which is preliminary data.</text>
</comment>
<dbReference type="Proteomes" id="UP000635885">
    <property type="component" value="Unassembled WGS sequence"/>
</dbReference>
<proteinExistence type="predicted"/>
<organism evidence="1 2">
    <name type="scientific">Belliella aquatica</name>
    <dbReference type="NCBI Taxonomy" id="1323734"/>
    <lineage>
        <taxon>Bacteria</taxon>
        <taxon>Pseudomonadati</taxon>
        <taxon>Bacteroidota</taxon>
        <taxon>Cytophagia</taxon>
        <taxon>Cytophagales</taxon>
        <taxon>Cyclobacteriaceae</taxon>
        <taxon>Belliella</taxon>
    </lineage>
</organism>
<dbReference type="EMBL" id="BMFD01000001">
    <property type="protein sequence ID" value="GGC26559.1"/>
    <property type="molecule type" value="Genomic_DNA"/>
</dbReference>
<evidence type="ECO:0000313" key="2">
    <source>
        <dbReference type="Proteomes" id="UP000635885"/>
    </source>
</evidence>
<reference evidence="2" key="1">
    <citation type="journal article" date="2019" name="Int. J. Syst. Evol. Microbiol.">
        <title>The Global Catalogue of Microorganisms (GCM) 10K type strain sequencing project: providing services to taxonomists for standard genome sequencing and annotation.</title>
        <authorList>
            <consortium name="The Broad Institute Genomics Platform"/>
            <consortium name="The Broad Institute Genome Sequencing Center for Infectious Disease"/>
            <person name="Wu L."/>
            <person name="Ma J."/>
        </authorList>
    </citation>
    <scope>NUCLEOTIDE SEQUENCE [LARGE SCALE GENOMIC DNA]</scope>
    <source>
        <strain evidence="2">CGMCC 1.12479</strain>
    </source>
</reference>
<evidence type="ECO:0000313" key="1">
    <source>
        <dbReference type="EMBL" id="GGC26559.1"/>
    </source>
</evidence>
<gene>
    <name evidence="1" type="ORF">GCM10010993_01990</name>
</gene>
<keyword evidence="2" id="KW-1185">Reference proteome</keyword>